<evidence type="ECO:0000313" key="1">
    <source>
        <dbReference type="EMBL" id="QMU26746.1"/>
    </source>
</evidence>
<gene>
    <name evidence="1" type="ORF">HUW48_01265</name>
</gene>
<evidence type="ECO:0008006" key="3">
    <source>
        <dbReference type="Google" id="ProtNLM"/>
    </source>
</evidence>
<dbReference type="AlphaFoldDB" id="A0A7L7L1S7"/>
<dbReference type="KEGG" id="add:HUW48_01265"/>
<sequence>MVVLLDTIRGSTAAISQELLYSSDSIKIWYEPDEQWLYTEWTGSLNLHTVQQNGQKVLQFLKEKQCTKILNNNQQVQGPWLDACSYAAEESLPQLIEAGLQYLAWVQSPNPYSQYSMEQTLEATSLSIKNRINVFYSLPVAKEWLRNV</sequence>
<keyword evidence="2" id="KW-1185">Reference proteome</keyword>
<accession>A0A7L7L1S7</accession>
<organism evidence="1 2">
    <name type="scientific">Adhaeribacter radiodurans</name>
    <dbReference type="NCBI Taxonomy" id="2745197"/>
    <lineage>
        <taxon>Bacteria</taxon>
        <taxon>Pseudomonadati</taxon>
        <taxon>Bacteroidota</taxon>
        <taxon>Cytophagia</taxon>
        <taxon>Cytophagales</taxon>
        <taxon>Hymenobacteraceae</taxon>
        <taxon>Adhaeribacter</taxon>
    </lineage>
</organism>
<reference evidence="1 2" key="1">
    <citation type="submission" date="2020-08" db="EMBL/GenBank/DDBJ databases">
        <title>Adhaeribacter dokdonensis sp. nov., isolated from the rhizosphere of Elymus tsukushiensis, a plant native to the Dokdo Islands, Republic of Korea.</title>
        <authorList>
            <person name="Ghim S.Y."/>
        </authorList>
    </citation>
    <scope>NUCLEOTIDE SEQUENCE [LARGE SCALE GENOMIC DNA]</scope>
    <source>
        <strain evidence="1 2">KUDC8001</strain>
    </source>
</reference>
<dbReference type="EMBL" id="CP055153">
    <property type="protein sequence ID" value="QMU26746.1"/>
    <property type="molecule type" value="Genomic_DNA"/>
</dbReference>
<name>A0A7L7L1S7_9BACT</name>
<evidence type="ECO:0000313" key="2">
    <source>
        <dbReference type="Proteomes" id="UP000514509"/>
    </source>
</evidence>
<proteinExistence type="predicted"/>
<protein>
    <recommendedName>
        <fullName evidence="3">STAS/SEC14 domain-containing protein</fullName>
    </recommendedName>
</protein>
<dbReference type="Proteomes" id="UP000514509">
    <property type="component" value="Chromosome"/>
</dbReference>
<dbReference type="RefSeq" id="WP_182413950.1">
    <property type="nucleotide sequence ID" value="NZ_CP055153.1"/>
</dbReference>